<evidence type="ECO:0000313" key="3">
    <source>
        <dbReference type="EMBL" id="MRG91846.1"/>
    </source>
</evidence>
<comment type="caution">
    <text evidence="3">The sequence shown here is derived from an EMBL/GenBank/DDBJ whole genome shotgun (WGS) entry which is preliminary data.</text>
</comment>
<proteinExistence type="predicted"/>
<keyword evidence="2" id="KW-0732">Signal</keyword>
<reference evidence="3 4" key="1">
    <citation type="submission" date="2019-10" db="EMBL/GenBank/DDBJ databases">
        <title>A soil myxobacterium in the family Polyangiaceae.</title>
        <authorList>
            <person name="Li Y."/>
            <person name="Wang J."/>
        </authorList>
    </citation>
    <scope>NUCLEOTIDE SEQUENCE [LARGE SCALE GENOMIC DNA]</scope>
    <source>
        <strain evidence="3 4">DSM 14734</strain>
    </source>
</reference>
<sequence>MAMRPPLVVPLVLGLGVASSTSAFADVIHDMPITCPTGTEKDVSHEGPYCVPPLRADCPPGYEPRVVRSTSYCEAPPPAPCSRGLHWESTAPDQASCVFNERCGGAGETCAHGTCGDMPFCIEKEDLGRFVMDVARGACKTTSDCAAFPKAECRKRLTCSDSRLERHEAARIEAAKRVPASAVPAPYVAASGGAEPPYPVLKDGQAQPALPDAPQKPGDPSPTSPAPANMTKPSSGGGCAGCAVDVSDRGGVGWAALMSLLGVGIALRRKGGRG</sequence>
<feature type="region of interest" description="Disordered" evidence="1">
    <location>
        <begin position="194"/>
        <end position="237"/>
    </location>
</feature>
<feature type="signal peptide" evidence="2">
    <location>
        <begin position="1"/>
        <end position="25"/>
    </location>
</feature>
<protein>
    <recommendedName>
        <fullName evidence="5">Chitin-binding type-2 domain-containing protein</fullName>
    </recommendedName>
</protein>
<dbReference type="Proteomes" id="UP000440224">
    <property type="component" value="Unassembled WGS sequence"/>
</dbReference>
<name>A0A6N7PLY7_9BACT</name>
<accession>A0A6N7PLY7</accession>
<evidence type="ECO:0000256" key="1">
    <source>
        <dbReference type="SAM" id="MobiDB-lite"/>
    </source>
</evidence>
<dbReference type="RefSeq" id="WP_153818709.1">
    <property type="nucleotide sequence ID" value="NZ_WJIE01000002.1"/>
</dbReference>
<dbReference type="AlphaFoldDB" id="A0A6N7PLY7"/>
<keyword evidence="4" id="KW-1185">Reference proteome</keyword>
<dbReference type="EMBL" id="WJIE01000002">
    <property type="protein sequence ID" value="MRG91846.1"/>
    <property type="molecule type" value="Genomic_DNA"/>
</dbReference>
<evidence type="ECO:0008006" key="5">
    <source>
        <dbReference type="Google" id="ProtNLM"/>
    </source>
</evidence>
<organism evidence="3 4">
    <name type="scientific">Polyangium spumosum</name>
    <dbReference type="NCBI Taxonomy" id="889282"/>
    <lineage>
        <taxon>Bacteria</taxon>
        <taxon>Pseudomonadati</taxon>
        <taxon>Myxococcota</taxon>
        <taxon>Polyangia</taxon>
        <taxon>Polyangiales</taxon>
        <taxon>Polyangiaceae</taxon>
        <taxon>Polyangium</taxon>
    </lineage>
</organism>
<dbReference type="OrthoDB" id="9829376at2"/>
<gene>
    <name evidence="3" type="ORF">GF068_07895</name>
</gene>
<evidence type="ECO:0000313" key="4">
    <source>
        <dbReference type="Proteomes" id="UP000440224"/>
    </source>
</evidence>
<evidence type="ECO:0000256" key="2">
    <source>
        <dbReference type="SAM" id="SignalP"/>
    </source>
</evidence>
<feature type="chain" id="PRO_5027021562" description="Chitin-binding type-2 domain-containing protein" evidence="2">
    <location>
        <begin position="26"/>
        <end position="274"/>
    </location>
</feature>